<accession>A0A0C1XZ00</accession>
<dbReference type="OrthoDB" id="9180744at2"/>
<proteinExistence type="predicted"/>
<evidence type="ECO:0000313" key="2">
    <source>
        <dbReference type="EMBL" id="KIF79998.1"/>
    </source>
</evidence>
<dbReference type="STRING" id="709839.TSA66_02915"/>
<feature type="chain" id="PRO_5002160317" evidence="1">
    <location>
        <begin position="24"/>
        <end position="112"/>
    </location>
</feature>
<dbReference type="Proteomes" id="UP000031572">
    <property type="component" value="Unassembled WGS sequence"/>
</dbReference>
<gene>
    <name evidence="2" type="ORF">TSA66_02915</name>
</gene>
<protein>
    <submittedName>
        <fullName evidence="2">RND transporter</fullName>
    </submittedName>
</protein>
<keyword evidence="1" id="KW-0732">Signal</keyword>
<dbReference type="InterPro" id="IPR042230">
    <property type="entry name" value="CusF_sf"/>
</dbReference>
<dbReference type="Pfam" id="PF11604">
    <property type="entry name" value="CusF_Ec"/>
    <property type="match status" value="1"/>
</dbReference>
<keyword evidence="3" id="KW-1185">Reference proteome</keyword>
<dbReference type="AlphaFoldDB" id="A0A0C1XZ00"/>
<dbReference type="InterPro" id="IPR021647">
    <property type="entry name" value="CusF_Ec"/>
</dbReference>
<comment type="caution">
    <text evidence="2">The sequence shown here is derived from an EMBL/GenBank/DDBJ whole genome shotgun (WGS) entry which is preliminary data.</text>
</comment>
<feature type="signal peptide" evidence="1">
    <location>
        <begin position="1"/>
        <end position="23"/>
    </location>
</feature>
<sequence length="112" mass="11985">MKHLSQFVLAAALGLAYACMAQASDAHEHMHAHADHMAAAPSEGEVKKIDREAGKITIKHGPLENLGMPGMTMSFRVADAAMLAQVKTGDRIRFVADKVGAAYTVTQLEVVK</sequence>
<evidence type="ECO:0000313" key="3">
    <source>
        <dbReference type="Proteomes" id="UP000031572"/>
    </source>
</evidence>
<evidence type="ECO:0000256" key="1">
    <source>
        <dbReference type="SAM" id="SignalP"/>
    </source>
</evidence>
<dbReference type="Gene3D" id="2.40.50.320">
    <property type="entry name" value="Copper binding periplasmic protein CusF"/>
    <property type="match status" value="1"/>
</dbReference>
<dbReference type="RefSeq" id="WP_040038910.1">
    <property type="nucleotide sequence ID" value="NZ_JWJG01000028.1"/>
</dbReference>
<reference evidence="2 3" key="1">
    <citation type="submission" date="2014-12" db="EMBL/GenBank/DDBJ databases">
        <title>Denitrispirillum autotrophicum gen. nov., sp. nov., Denitrifying, Facultatively Autotrophic Bacteria Isolated from Rice Paddy Soil.</title>
        <authorList>
            <person name="Ishii S."/>
            <person name="Ashida N."/>
            <person name="Ohno H."/>
            <person name="Otsuka S."/>
            <person name="Yokota A."/>
            <person name="Senoo K."/>
        </authorList>
    </citation>
    <scope>NUCLEOTIDE SEQUENCE [LARGE SCALE GENOMIC DNA]</scope>
    <source>
        <strain evidence="2 3">TSA66</strain>
    </source>
</reference>
<name>A0A0C1XZ00_9BURK</name>
<organism evidence="2 3">
    <name type="scientific">Noviherbaspirillum autotrophicum</name>
    <dbReference type="NCBI Taxonomy" id="709839"/>
    <lineage>
        <taxon>Bacteria</taxon>
        <taxon>Pseudomonadati</taxon>
        <taxon>Pseudomonadota</taxon>
        <taxon>Betaproteobacteria</taxon>
        <taxon>Burkholderiales</taxon>
        <taxon>Oxalobacteraceae</taxon>
        <taxon>Noviherbaspirillum</taxon>
    </lineage>
</organism>
<dbReference type="EMBL" id="JWJG01000028">
    <property type="protein sequence ID" value="KIF79998.1"/>
    <property type="molecule type" value="Genomic_DNA"/>
</dbReference>
<dbReference type="PROSITE" id="PS51257">
    <property type="entry name" value="PROKAR_LIPOPROTEIN"/>
    <property type="match status" value="1"/>
</dbReference>